<feature type="compositionally biased region" description="Polar residues" evidence="1">
    <location>
        <begin position="90"/>
        <end position="124"/>
    </location>
</feature>
<accession>A0A8S9I5V2</accession>
<feature type="compositionally biased region" description="Polar residues" evidence="1">
    <location>
        <begin position="1"/>
        <end position="15"/>
    </location>
</feature>
<gene>
    <name evidence="2" type="ORF">F2Q70_00016671</name>
</gene>
<evidence type="ECO:0000256" key="1">
    <source>
        <dbReference type="SAM" id="MobiDB-lite"/>
    </source>
</evidence>
<dbReference type="EMBL" id="QGKY02001250">
    <property type="protein sequence ID" value="KAF2564872.1"/>
    <property type="molecule type" value="Genomic_DNA"/>
</dbReference>
<dbReference type="AlphaFoldDB" id="A0A8S9I5V2"/>
<sequence length="159" mass="17781">MSTAREQPLGQNPSEKSPVEKGNPESPPPPAKDSEDNEVKHVDLDPSDVSNDTDEDIDRHPRRTRSRSRRSKVIIYSASLECSIRKEAHSSSTDNNTRSSLNFVQPPSTQTLVPSTDTRSPPSTEDTHLPSTDIIHPTSSIPHRLILHPRHRSILKRET</sequence>
<feature type="region of interest" description="Disordered" evidence="1">
    <location>
        <begin position="1"/>
        <end position="137"/>
    </location>
</feature>
<organism evidence="2">
    <name type="scientific">Brassica cretica</name>
    <name type="common">Mustard</name>
    <dbReference type="NCBI Taxonomy" id="69181"/>
    <lineage>
        <taxon>Eukaryota</taxon>
        <taxon>Viridiplantae</taxon>
        <taxon>Streptophyta</taxon>
        <taxon>Embryophyta</taxon>
        <taxon>Tracheophyta</taxon>
        <taxon>Spermatophyta</taxon>
        <taxon>Magnoliopsida</taxon>
        <taxon>eudicotyledons</taxon>
        <taxon>Gunneridae</taxon>
        <taxon>Pentapetalae</taxon>
        <taxon>rosids</taxon>
        <taxon>malvids</taxon>
        <taxon>Brassicales</taxon>
        <taxon>Brassicaceae</taxon>
        <taxon>Brassiceae</taxon>
        <taxon>Brassica</taxon>
    </lineage>
</organism>
<comment type="caution">
    <text evidence="2">The sequence shown here is derived from an EMBL/GenBank/DDBJ whole genome shotgun (WGS) entry which is preliminary data.</text>
</comment>
<protein>
    <submittedName>
        <fullName evidence="2">Uncharacterized protein</fullName>
    </submittedName>
</protein>
<reference evidence="2" key="1">
    <citation type="submission" date="2019-12" db="EMBL/GenBank/DDBJ databases">
        <title>Genome sequencing and annotation of Brassica cretica.</title>
        <authorList>
            <person name="Studholme D.J."/>
            <person name="Sarris P.F."/>
        </authorList>
    </citation>
    <scope>NUCLEOTIDE SEQUENCE</scope>
    <source>
        <strain evidence="2">PFS-102/07</strain>
        <tissue evidence="2">Leaf</tissue>
    </source>
</reference>
<feature type="compositionally biased region" description="Basic residues" evidence="1">
    <location>
        <begin position="60"/>
        <end position="72"/>
    </location>
</feature>
<proteinExistence type="predicted"/>
<name>A0A8S9I5V2_BRACR</name>
<evidence type="ECO:0000313" key="2">
    <source>
        <dbReference type="EMBL" id="KAF2564872.1"/>
    </source>
</evidence>
<feature type="compositionally biased region" description="Basic and acidic residues" evidence="1">
    <location>
        <begin position="32"/>
        <end position="44"/>
    </location>
</feature>